<keyword evidence="2" id="KW-1185">Reference proteome</keyword>
<dbReference type="EMBL" id="LT629758">
    <property type="protein sequence ID" value="SDT65463.1"/>
    <property type="molecule type" value="Genomic_DNA"/>
</dbReference>
<reference evidence="1 2" key="1">
    <citation type="submission" date="2016-10" db="EMBL/GenBank/DDBJ databases">
        <authorList>
            <person name="de Groot N.N."/>
        </authorList>
    </citation>
    <scope>NUCLEOTIDE SEQUENCE [LARGE SCALE GENOMIC DNA]</scope>
    <source>
        <strain evidence="1 2">DSM 43941</strain>
    </source>
</reference>
<dbReference type="RefSeq" id="WP_092547054.1">
    <property type="nucleotide sequence ID" value="NZ_BOMJ01000014.1"/>
</dbReference>
<accession>A0A1H2C4T2</accession>
<dbReference type="AlphaFoldDB" id="A0A1H2C4T2"/>
<sequence length="64" mass="6665">MVGSGHLVAAVRYRSGRLSQVIIELIVPKFVVLKVVIVETVVAKVAVEVVIAEGIGIAGLVEIG</sequence>
<dbReference type="Proteomes" id="UP000198688">
    <property type="component" value="Chromosome I"/>
</dbReference>
<gene>
    <name evidence="1" type="ORF">SAMN04489716_5246</name>
</gene>
<proteinExistence type="predicted"/>
<name>A0A1H2C4T2_9ACTN</name>
<protein>
    <submittedName>
        <fullName evidence="1">Uncharacterized protein</fullName>
    </submittedName>
</protein>
<dbReference type="STRING" id="113562.SAMN04489716_5246"/>
<organism evidence="1 2">
    <name type="scientific">Actinoplanes derwentensis</name>
    <dbReference type="NCBI Taxonomy" id="113562"/>
    <lineage>
        <taxon>Bacteria</taxon>
        <taxon>Bacillati</taxon>
        <taxon>Actinomycetota</taxon>
        <taxon>Actinomycetes</taxon>
        <taxon>Micromonosporales</taxon>
        <taxon>Micromonosporaceae</taxon>
        <taxon>Actinoplanes</taxon>
    </lineage>
</organism>
<evidence type="ECO:0000313" key="2">
    <source>
        <dbReference type="Proteomes" id="UP000198688"/>
    </source>
</evidence>
<evidence type="ECO:0000313" key="1">
    <source>
        <dbReference type="EMBL" id="SDT65463.1"/>
    </source>
</evidence>